<dbReference type="PROSITE" id="PS50109">
    <property type="entry name" value="HIS_KIN"/>
    <property type="match status" value="1"/>
</dbReference>
<dbReference type="PANTHER" id="PTHR45453:SF1">
    <property type="entry name" value="PHOSPHATE REGULON SENSOR PROTEIN PHOR"/>
    <property type="match status" value="1"/>
</dbReference>
<comment type="catalytic activity">
    <reaction evidence="1">
        <text>ATP + protein L-histidine = ADP + protein N-phospho-L-histidine.</text>
        <dbReference type="EC" id="2.7.13.3"/>
    </reaction>
</comment>
<evidence type="ECO:0000256" key="1">
    <source>
        <dbReference type="ARBA" id="ARBA00000085"/>
    </source>
</evidence>
<dbReference type="InterPro" id="IPR004358">
    <property type="entry name" value="Sig_transdc_His_kin-like_C"/>
</dbReference>
<dbReference type="AlphaFoldDB" id="A0A9X9A0D4"/>
<evidence type="ECO:0000256" key="2">
    <source>
        <dbReference type="ARBA" id="ARBA00004370"/>
    </source>
</evidence>
<dbReference type="GO" id="GO:0004721">
    <property type="term" value="F:phosphoprotein phosphatase activity"/>
    <property type="evidence" value="ECO:0007669"/>
    <property type="project" value="TreeGrafter"/>
</dbReference>
<dbReference type="InterPro" id="IPR036890">
    <property type="entry name" value="HATPase_C_sf"/>
</dbReference>
<evidence type="ECO:0000313" key="11">
    <source>
        <dbReference type="EMBL" id="TKI87706.1"/>
    </source>
</evidence>
<gene>
    <name evidence="11" type="ORF">FC695_38680</name>
</gene>
<dbReference type="Pfam" id="PF02518">
    <property type="entry name" value="HATPase_c"/>
    <property type="match status" value="1"/>
</dbReference>
<evidence type="ECO:0000256" key="9">
    <source>
        <dbReference type="ARBA" id="ARBA00023012"/>
    </source>
</evidence>
<evidence type="ECO:0000256" key="4">
    <source>
        <dbReference type="ARBA" id="ARBA00022553"/>
    </source>
</evidence>
<feature type="non-terminal residue" evidence="11">
    <location>
        <position position="81"/>
    </location>
</feature>
<evidence type="ECO:0000313" key="12">
    <source>
        <dbReference type="Proteomes" id="UP000308444"/>
    </source>
</evidence>
<feature type="non-terminal residue" evidence="11">
    <location>
        <position position="1"/>
    </location>
</feature>
<organism evidence="11 12">
    <name type="scientific">Bacillus cereus</name>
    <dbReference type="NCBI Taxonomy" id="1396"/>
    <lineage>
        <taxon>Bacteria</taxon>
        <taxon>Bacillati</taxon>
        <taxon>Bacillota</taxon>
        <taxon>Bacilli</taxon>
        <taxon>Bacillales</taxon>
        <taxon>Bacillaceae</taxon>
        <taxon>Bacillus</taxon>
        <taxon>Bacillus cereus group</taxon>
    </lineage>
</organism>
<dbReference type="EC" id="2.7.13.3" evidence="3"/>
<dbReference type="InterPro" id="IPR050351">
    <property type="entry name" value="BphY/WalK/GraS-like"/>
</dbReference>
<keyword evidence="5" id="KW-0808">Transferase</keyword>
<dbReference type="GO" id="GO:0005886">
    <property type="term" value="C:plasma membrane"/>
    <property type="evidence" value="ECO:0007669"/>
    <property type="project" value="TreeGrafter"/>
</dbReference>
<feature type="domain" description="Histidine kinase" evidence="10">
    <location>
        <begin position="1"/>
        <end position="81"/>
    </location>
</feature>
<dbReference type="GO" id="GO:0016036">
    <property type="term" value="P:cellular response to phosphate starvation"/>
    <property type="evidence" value="ECO:0007669"/>
    <property type="project" value="TreeGrafter"/>
</dbReference>
<evidence type="ECO:0000256" key="3">
    <source>
        <dbReference type="ARBA" id="ARBA00012438"/>
    </source>
</evidence>
<dbReference type="SUPFAM" id="SSF55874">
    <property type="entry name" value="ATPase domain of HSP90 chaperone/DNA topoisomerase II/histidine kinase"/>
    <property type="match status" value="1"/>
</dbReference>
<reference evidence="11 12" key="1">
    <citation type="journal article" date="2019" name="Environ. Microbiol.">
        <title>An active ?-lactamase is a part of an orchestrated cell wall stress resistance network of Bacillus subtilis and related rhizosphere species.</title>
        <authorList>
            <person name="Bucher T."/>
            <person name="Keren-Paz A."/>
            <person name="Hausser J."/>
            <person name="Olender T."/>
            <person name="Cytryn E."/>
            <person name="Kolodkin-Gal I."/>
        </authorList>
    </citation>
    <scope>NUCLEOTIDE SEQUENCE [LARGE SCALE GENOMIC DNA]</scope>
    <source>
        <strain evidence="11 12">I32</strain>
    </source>
</reference>
<evidence type="ECO:0000256" key="6">
    <source>
        <dbReference type="ARBA" id="ARBA00022741"/>
    </source>
</evidence>
<evidence type="ECO:0000256" key="7">
    <source>
        <dbReference type="ARBA" id="ARBA00022777"/>
    </source>
</evidence>
<dbReference type="EMBL" id="SZOH01004210">
    <property type="protein sequence ID" value="TKI87706.1"/>
    <property type="molecule type" value="Genomic_DNA"/>
</dbReference>
<keyword evidence="7 11" id="KW-0418">Kinase</keyword>
<dbReference type="Gene3D" id="3.30.565.10">
    <property type="entry name" value="Histidine kinase-like ATPase, C-terminal domain"/>
    <property type="match status" value="1"/>
</dbReference>
<dbReference type="GO" id="GO:0000155">
    <property type="term" value="F:phosphorelay sensor kinase activity"/>
    <property type="evidence" value="ECO:0007669"/>
    <property type="project" value="TreeGrafter"/>
</dbReference>
<dbReference type="GO" id="GO:0005524">
    <property type="term" value="F:ATP binding"/>
    <property type="evidence" value="ECO:0007669"/>
    <property type="project" value="UniProtKB-KW"/>
</dbReference>
<dbReference type="Proteomes" id="UP000308444">
    <property type="component" value="Unassembled WGS sequence"/>
</dbReference>
<dbReference type="InterPro" id="IPR003594">
    <property type="entry name" value="HATPase_dom"/>
</dbReference>
<sequence>DLTAYESNNMITIDITNYGQPIPSTDLPHIFERFYRVEKSRSTNTGGSGLGLAIAKSIVELHKGTIEVYSDDKKTKFNEKL</sequence>
<name>A0A9X9A0D4_BACCE</name>
<keyword evidence="8" id="KW-0067">ATP-binding</keyword>
<evidence type="ECO:0000256" key="5">
    <source>
        <dbReference type="ARBA" id="ARBA00022679"/>
    </source>
</evidence>
<keyword evidence="4" id="KW-0597">Phosphoprotein</keyword>
<proteinExistence type="predicted"/>
<comment type="subcellular location">
    <subcellularLocation>
        <location evidence="2">Membrane</location>
    </subcellularLocation>
</comment>
<dbReference type="CDD" id="cd00075">
    <property type="entry name" value="HATPase"/>
    <property type="match status" value="1"/>
</dbReference>
<keyword evidence="9" id="KW-0902">Two-component regulatory system</keyword>
<protein>
    <recommendedName>
        <fullName evidence="3">histidine kinase</fullName>
        <ecNumber evidence="3">2.7.13.3</ecNumber>
    </recommendedName>
</protein>
<dbReference type="InterPro" id="IPR005467">
    <property type="entry name" value="His_kinase_dom"/>
</dbReference>
<comment type="caution">
    <text evidence="11">The sequence shown here is derived from an EMBL/GenBank/DDBJ whole genome shotgun (WGS) entry which is preliminary data.</text>
</comment>
<keyword evidence="6" id="KW-0547">Nucleotide-binding</keyword>
<dbReference type="PRINTS" id="PR00344">
    <property type="entry name" value="BCTRLSENSOR"/>
</dbReference>
<evidence type="ECO:0000256" key="8">
    <source>
        <dbReference type="ARBA" id="ARBA00022840"/>
    </source>
</evidence>
<accession>A0A9X9A0D4</accession>
<evidence type="ECO:0000259" key="10">
    <source>
        <dbReference type="PROSITE" id="PS50109"/>
    </source>
</evidence>
<dbReference type="PANTHER" id="PTHR45453">
    <property type="entry name" value="PHOSPHATE REGULON SENSOR PROTEIN PHOR"/>
    <property type="match status" value="1"/>
</dbReference>